<dbReference type="PANTHER" id="PTHR34310:SF5">
    <property type="entry name" value="DUF427 DOMAIN PROTEIN (AFU_ORTHOLOGUE AFUA_3G02220)"/>
    <property type="match status" value="1"/>
</dbReference>
<dbReference type="InterPro" id="IPR038694">
    <property type="entry name" value="DUF427_sf"/>
</dbReference>
<dbReference type="InterPro" id="IPR007361">
    <property type="entry name" value="DUF427"/>
</dbReference>
<dbReference type="OrthoDB" id="18996at2759"/>
<dbReference type="EMBL" id="LGUA01000697">
    <property type="protein sequence ID" value="OAX80457.1"/>
    <property type="molecule type" value="Genomic_DNA"/>
</dbReference>
<feature type="domain" description="DUF427" evidence="1">
    <location>
        <begin position="6"/>
        <end position="96"/>
    </location>
</feature>
<gene>
    <name evidence="2" type="ORF">ACJ72_05211</name>
</gene>
<protein>
    <recommendedName>
        <fullName evidence="1">DUF427 domain-containing protein</fullName>
    </recommendedName>
</protein>
<reference evidence="2 3" key="1">
    <citation type="submission" date="2015-07" db="EMBL/GenBank/DDBJ databases">
        <title>Emmonsia species relationships and genome sequence.</title>
        <authorList>
            <person name="Cuomo C.A."/>
            <person name="Schwartz I.S."/>
            <person name="Kenyon C."/>
            <person name="de Hoog G.S."/>
            <person name="Govender N.P."/>
            <person name="Botha A."/>
            <person name="Moreno L."/>
            <person name="de Vries M."/>
            <person name="Munoz J.F."/>
            <person name="Stielow J.B."/>
        </authorList>
    </citation>
    <scope>NUCLEOTIDE SEQUENCE [LARGE SCALE GENOMIC DNA]</scope>
    <source>
        <strain evidence="2 3">CBS 136260</strain>
    </source>
</reference>
<dbReference type="AlphaFoldDB" id="A0A1B7NUY0"/>
<proteinExistence type="predicted"/>
<comment type="caution">
    <text evidence="2">The sequence shown here is derived from an EMBL/GenBank/DDBJ whole genome shotgun (WGS) entry which is preliminary data.</text>
</comment>
<organism evidence="2 3">
    <name type="scientific">Emergomyces africanus</name>
    <dbReference type="NCBI Taxonomy" id="1955775"/>
    <lineage>
        <taxon>Eukaryota</taxon>
        <taxon>Fungi</taxon>
        <taxon>Dikarya</taxon>
        <taxon>Ascomycota</taxon>
        <taxon>Pezizomycotina</taxon>
        <taxon>Eurotiomycetes</taxon>
        <taxon>Eurotiomycetidae</taxon>
        <taxon>Onygenales</taxon>
        <taxon>Ajellomycetaceae</taxon>
        <taxon>Emergomyces</taxon>
    </lineage>
</organism>
<name>A0A1B7NUY0_9EURO</name>
<accession>A0A1B7NUY0</accession>
<dbReference type="PANTHER" id="PTHR34310">
    <property type="entry name" value="DUF427 DOMAIN PROTEIN (AFU_ORTHOLOGUE AFUA_3G02220)"/>
    <property type="match status" value="1"/>
</dbReference>
<dbReference type="Proteomes" id="UP000091918">
    <property type="component" value="Unassembled WGS sequence"/>
</dbReference>
<evidence type="ECO:0000313" key="3">
    <source>
        <dbReference type="Proteomes" id="UP000091918"/>
    </source>
</evidence>
<evidence type="ECO:0000259" key="1">
    <source>
        <dbReference type="Pfam" id="PF04248"/>
    </source>
</evidence>
<evidence type="ECO:0000313" key="2">
    <source>
        <dbReference type="EMBL" id="OAX80457.1"/>
    </source>
</evidence>
<dbReference type="Gene3D" id="2.170.150.40">
    <property type="entry name" value="Domain of unknown function (DUF427)"/>
    <property type="match status" value="1"/>
</dbReference>
<keyword evidence="3" id="KW-1185">Reference proteome</keyword>
<sequence>MPHAIAKIQDTVIAETDKWETVEGNIYFPHSSLKNSAGTFSLTESATSTFCPWKGTASYYDIVVQATGAVIPDAVWYYPEPYEAAQNIKDHVAFYKSKVDVVVEN</sequence>
<dbReference type="Pfam" id="PF04248">
    <property type="entry name" value="NTP_transf_9"/>
    <property type="match status" value="1"/>
</dbReference>
<dbReference type="STRING" id="1658172.A0A1B7NUY0"/>